<gene>
    <name evidence="2" type="ORF">PUN28_010463</name>
</gene>
<dbReference type="EMBL" id="JADYXP020000010">
    <property type="protein sequence ID" value="KAL0114929.1"/>
    <property type="molecule type" value="Genomic_DNA"/>
</dbReference>
<evidence type="ECO:0000313" key="3">
    <source>
        <dbReference type="Proteomes" id="UP001430953"/>
    </source>
</evidence>
<sequence>MVRKGRFLHMPTEEMIPEETVAVRIHGEWFRAEIVFIHDTTITVNLRDWALTTQVLMSEVYYLEDKFCVLPWQAIPYGLANFQLIGGGCRWTRRTKEVTKCFAKGLTGRMRIRLTPFDFGAIVSFEIDQESEFAERDLTELLIKMGCREYTDRIQESGTPSL</sequence>
<proteinExistence type="predicted"/>
<evidence type="ECO:0000259" key="1">
    <source>
        <dbReference type="Pfam" id="PF00567"/>
    </source>
</evidence>
<organism evidence="2 3">
    <name type="scientific">Cardiocondyla obscurior</name>
    <dbReference type="NCBI Taxonomy" id="286306"/>
    <lineage>
        <taxon>Eukaryota</taxon>
        <taxon>Metazoa</taxon>
        <taxon>Ecdysozoa</taxon>
        <taxon>Arthropoda</taxon>
        <taxon>Hexapoda</taxon>
        <taxon>Insecta</taxon>
        <taxon>Pterygota</taxon>
        <taxon>Neoptera</taxon>
        <taxon>Endopterygota</taxon>
        <taxon>Hymenoptera</taxon>
        <taxon>Apocrita</taxon>
        <taxon>Aculeata</taxon>
        <taxon>Formicoidea</taxon>
        <taxon>Formicidae</taxon>
        <taxon>Myrmicinae</taxon>
        <taxon>Cardiocondyla</taxon>
    </lineage>
</organism>
<evidence type="ECO:0000313" key="2">
    <source>
        <dbReference type="EMBL" id="KAL0114929.1"/>
    </source>
</evidence>
<accession>A0AAW2FJU0</accession>
<dbReference type="Pfam" id="PF00567">
    <property type="entry name" value="TUDOR"/>
    <property type="match status" value="1"/>
</dbReference>
<dbReference type="AlphaFoldDB" id="A0AAW2FJU0"/>
<dbReference type="InterPro" id="IPR002999">
    <property type="entry name" value="Tudor"/>
</dbReference>
<protein>
    <recommendedName>
        <fullName evidence="1">Tudor domain-containing protein</fullName>
    </recommendedName>
</protein>
<name>A0AAW2FJU0_9HYME</name>
<reference evidence="2 3" key="1">
    <citation type="submission" date="2023-03" db="EMBL/GenBank/DDBJ databases">
        <title>High recombination rates correlate with genetic variation in Cardiocondyla obscurior ants.</title>
        <authorList>
            <person name="Errbii M."/>
        </authorList>
    </citation>
    <scope>NUCLEOTIDE SEQUENCE [LARGE SCALE GENOMIC DNA]</scope>
    <source>
        <strain evidence="2">Alpha-2009</strain>
        <tissue evidence="2">Whole body</tissue>
    </source>
</reference>
<feature type="domain" description="Tudor" evidence="1">
    <location>
        <begin position="15"/>
        <end position="81"/>
    </location>
</feature>
<dbReference type="SUPFAM" id="SSF63748">
    <property type="entry name" value="Tudor/PWWP/MBT"/>
    <property type="match status" value="1"/>
</dbReference>
<dbReference type="Proteomes" id="UP001430953">
    <property type="component" value="Unassembled WGS sequence"/>
</dbReference>
<dbReference type="Gene3D" id="2.30.30.140">
    <property type="match status" value="1"/>
</dbReference>
<keyword evidence="3" id="KW-1185">Reference proteome</keyword>
<comment type="caution">
    <text evidence="2">The sequence shown here is derived from an EMBL/GenBank/DDBJ whole genome shotgun (WGS) entry which is preliminary data.</text>
</comment>